<dbReference type="InterPro" id="IPR026444">
    <property type="entry name" value="Secre_tail"/>
</dbReference>
<dbReference type="AlphaFoldDB" id="A0A2S4N805"/>
<dbReference type="OrthoDB" id="5381604at2"/>
<evidence type="ECO:0000313" key="5">
    <source>
        <dbReference type="Proteomes" id="UP000237056"/>
    </source>
</evidence>
<dbReference type="NCBIfam" id="TIGR04183">
    <property type="entry name" value="Por_Secre_tail"/>
    <property type="match status" value="1"/>
</dbReference>
<feature type="signal peptide" evidence="2">
    <location>
        <begin position="1"/>
        <end position="23"/>
    </location>
</feature>
<keyword evidence="5" id="KW-1185">Reference proteome</keyword>
<evidence type="ECO:0000313" key="4">
    <source>
        <dbReference type="EMBL" id="POS01840.1"/>
    </source>
</evidence>
<organism evidence="4 5">
    <name type="scientific">Flavobacterium croceum DSM 17960</name>
    <dbReference type="NCBI Taxonomy" id="1121886"/>
    <lineage>
        <taxon>Bacteria</taxon>
        <taxon>Pseudomonadati</taxon>
        <taxon>Bacteroidota</taxon>
        <taxon>Flavobacteriia</taxon>
        <taxon>Flavobacteriales</taxon>
        <taxon>Flavobacteriaceae</taxon>
        <taxon>Flavobacterium</taxon>
    </lineage>
</organism>
<dbReference type="Proteomes" id="UP000237056">
    <property type="component" value="Unassembled WGS sequence"/>
</dbReference>
<comment type="caution">
    <text evidence="4">The sequence shown here is derived from an EMBL/GenBank/DDBJ whole genome shotgun (WGS) entry which is preliminary data.</text>
</comment>
<gene>
    <name evidence="4" type="ORF">Q361_10730</name>
</gene>
<dbReference type="RefSeq" id="WP_103725914.1">
    <property type="nucleotide sequence ID" value="NZ_PQNY01000007.1"/>
</dbReference>
<accession>A0A2S4N805</accession>
<protein>
    <submittedName>
        <fullName evidence="4">Putative secreted protein (Por secretion system target)</fullName>
    </submittedName>
</protein>
<dbReference type="EMBL" id="PQNY01000007">
    <property type="protein sequence ID" value="POS01840.1"/>
    <property type="molecule type" value="Genomic_DNA"/>
</dbReference>
<evidence type="ECO:0000259" key="3">
    <source>
        <dbReference type="Pfam" id="PF18962"/>
    </source>
</evidence>
<evidence type="ECO:0000256" key="1">
    <source>
        <dbReference type="ARBA" id="ARBA00022729"/>
    </source>
</evidence>
<proteinExistence type="predicted"/>
<dbReference type="Pfam" id="PF18962">
    <property type="entry name" value="Por_Secre_tail"/>
    <property type="match status" value="1"/>
</dbReference>
<name>A0A2S4N805_9FLAO</name>
<sequence>MKKITQIMLLFATVLGFSQPTTNAPTPSQLAANVISVYSNAYTNIATNYNPGWGQSGTVNTAFEAVAGSGNTIMVYSNFNYQGTDVATTNVAAMEYLHIDIWTSTATNVKVSPINNGSGASEFLVNVPLVNGGWSSVDLPKSAFTGMTWDSVFQMKFDGQGGTTPSTIYLDNIYFWKTAVNPASDATLSDLKVNGTTVTGFSPSTTTYTFSVPQGTTTVPQITTATTTNASATKVITQATSIPGSATVVVTSQNATATKTYTVNYIFDGPGVAAPNPPARNATDVISLFSNVYTNIPIDAWSAPWDDSNISDLQVAGNDTKKITFTNFIGIDFSGAGHHIDASTFTHFHMDIWTDTADLVGKVFNLKFSQWGGTSGEVSALELPLNTGTTPALVSGQWLSIDVPLSSWSNNTNRNDIAQFVITSNLGVVYFDNLYLYKGTPLSTNSFSNATLKMYPNPVSSGQQVVISEDTASVEIYNINGQLVSKDNGNIIQTSGLNAGVYMVKAINNSGLSKVSKLIVK</sequence>
<keyword evidence="1 2" id="KW-0732">Signal</keyword>
<evidence type="ECO:0000256" key="2">
    <source>
        <dbReference type="SAM" id="SignalP"/>
    </source>
</evidence>
<reference evidence="4 5" key="1">
    <citation type="submission" date="2018-01" db="EMBL/GenBank/DDBJ databases">
        <title>Genomic Encyclopedia of Type Strains, Phase I: the one thousand microbial genomes (KMG-I) project.</title>
        <authorList>
            <person name="Goeker M."/>
        </authorList>
    </citation>
    <scope>NUCLEOTIDE SEQUENCE [LARGE SCALE GENOMIC DNA]</scope>
    <source>
        <strain evidence="4 5">DSM 17960</strain>
    </source>
</reference>
<feature type="domain" description="Secretion system C-terminal sorting" evidence="3">
    <location>
        <begin position="454"/>
        <end position="520"/>
    </location>
</feature>
<feature type="chain" id="PRO_5015403669" evidence="2">
    <location>
        <begin position="24"/>
        <end position="521"/>
    </location>
</feature>